<accession>A0A4D6YKT6</accession>
<evidence type="ECO:0000256" key="4">
    <source>
        <dbReference type="ARBA" id="ARBA00022692"/>
    </source>
</evidence>
<comment type="subcellular location">
    <subcellularLocation>
        <location evidence="1">Cell inner membrane</location>
        <topology evidence="1">Multi-pass membrane protein</topology>
    </subcellularLocation>
    <subcellularLocation>
        <location evidence="7">Cell membrane</location>
        <topology evidence="7">Multi-pass membrane protein</topology>
    </subcellularLocation>
</comment>
<feature type="transmembrane region" description="Helical" evidence="7">
    <location>
        <begin position="20"/>
        <end position="41"/>
    </location>
</feature>
<gene>
    <name evidence="8" type="ORF">D9V77_01380</name>
</gene>
<feature type="transmembrane region" description="Helical" evidence="7">
    <location>
        <begin position="227"/>
        <end position="245"/>
    </location>
</feature>
<dbReference type="Proteomes" id="UP000298585">
    <property type="component" value="Chromosome"/>
</dbReference>
<dbReference type="NCBIfam" id="NF002774">
    <property type="entry name" value="PRK02868.1"/>
    <property type="match status" value="1"/>
</dbReference>
<keyword evidence="4 7" id="KW-0812">Transmembrane</keyword>
<feature type="transmembrane region" description="Helical" evidence="7">
    <location>
        <begin position="185"/>
        <end position="207"/>
    </location>
</feature>
<evidence type="ECO:0000256" key="6">
    <source>
        <dbReference type="ARBA" id="ARBA00023136"/>
    </source>
</evidence>
<evidence type="ECO:0000256" key="7">
    <source>
        <dbReference type="HAMAP-Rule" id="MF_01067"/>
    </source>
</evidence>
<feature type="transmembrane region" description="Helical" evidence="7">
    <location>
        <begin position="114"/>
        <end position="131"/>
    </location>
</feature>
<proteinExistence type="inferred from homology"/>
<dbReference type="GO" id="GO:0005886">
    <property type="term" value="C:plasma membrane"/>
    <property type="evidence" value="ECO:0007669"/>
    <property type="project" value="UniProtKB-SubCell"/>
</dbReference>
<feature type="transmembrane region" description="Helical" evidence="7">
    <location>
        <begin position="82"/>
        <end position="102"/>
    </location>
</feature>
<evidence type="ECO:0000313" key="9">
    <source>
        <dbReference type="Proteomes" id="UP000298585"/>
    </source>
</evidence>
<dbReference type="InterPro" id="IPR009627">
    <property type="entry name" value="UPF0259"/>
</dbReference>
<organism evidence="8 9">
    <name type="scientific">Buchnera aphidicola</name>
    <name type="common">Sitobion avenae</name>
    <dbReference type="NCBI Taxonomy" id="571428"/>
    <lineage>
        <taxon>Bacteria</taxon>
        <taxon>Pseudomonadati</taxon>
        <taxon>Pseudomonadota</taxon>
        <taxon>Gammaproteobacteria</taxon>
        <taxon>Enterobacterales</taxon>
        <taxon>Erwiniaceae</taxon>
        <taxon>Buchnera</taxon>
    </lineage>
</organism>
<reference evidence="8 9" key="2">
    <citation type="submission" date="2019-05" db="EMBL/GenBank/DDBJ databases">
        <title>Genome evolution of the obligate endosymbiont Buchnera aphidicola.</title>
        <authorList>
            <person name="Moran N.A."/>
        </authorList>
    </citation>
    <scope>NUCLEOTIDE SEQUENCE [LARGE SCALE GENOMIC DNA]</scope>
    <source>
        <strain evidence="8 9">Sav</strain>
    </source>
</reference>
<dbReference type="RefSeq" id="WP_158338348.1">
    <property type="nucleotide sequence ID" value="NZ_CP034855.1"/>
</dbReference>
<dbReference type="HAMAP" id="MF_01067">
    <property type="entry name" value="UPF0259"/>
    <property type="match status" value="1"/>
</dbReference>
<dbReference type="AlphaFoldDB" id="A0A4D6YKT6"/>
<dbReference type="EMBL" id="CP034855">
    <property type="protein sequence ID" value="QCI25485.1"/>
    <property type="molecule type" value="Genomic_DNA"/>
</dbReference>
<dbReference type="OrthoDB" id="6554514at2"/>
<sequence>MKITVNELRHDTCYFFYKQIRTIFFISIFIAFINLIIDIFVKPNIYIISIIENNNFINAHALLELINSMNLEEKHELLKYSIFKIIESLMSKTVLLGSIIILISSVSNSEKKTIITSICSLFSFLPSLFILNFLSTIIIQIGFMLFIIPGVLLSITLSLSPIIFSFKKHGLIDSIRLSISISWRYIKIISPCILTWMFSKFILTVFLDHIHFLNKNILDLISNVSMNILFSILIIYLFRFYMIFLRS</sequence>
<evidence type="ECO:0000256" key="3">
    <source>
        <dbReference type="ARBA" id="ARBA00022475"/>
    </source>
</evidence>
<evidence type="ECO:0000256" key="1">
    <source>
        <dbReference type="ARBA" id="ARBA00004429"/>
    </source>
</evidence>
<keyword evidence="5 7" id="KW-1133">Transmembrane helix</keyword>
<comment type="similarity">
    <text evidence="2 7">Belongs to the UPF0259 family.</text>
</comment>
<keyword evidence="3 7" id="KW-1003">Cell membrane</keyword>
<name>A0A4D6YKT6_9GAMM</name>
<evidence type="ECO:0000313" key="8">
    <source>
        <dbReference type="EMBL" id="QCI25485.1"/>
    </source>
</evidence>
<protein>
    <recommendedName>
        <fullName evidence="7">UPF0259 membrane protein D9V77_01380</fullName>
    </recommendedName>
</protein>
<keyword evidence="6 7" id="KW-0472">Membrane</keyword>
<evidence type="ECO:0000256" key="5">
    <source>
        <dbReference type="ARBA" id="ARBA00022989"/>
    </source>
</evidence>
<reference evidence="8 9" key="1">
    <citation type="submission" date="2018-12" db="EMBL/GenBank/DDBJ databases">
        <authorList>
            <person name="Chong R.A."/>
        </authorList>
    </citation>
    <scope>NUCLEOTIDE SEQUENCE [LARGE SCALE GENOMIC DNA]</scope>
    <source>
        <strain evidence="8 9">Sav</strain>
    </source>
</reference>
<evidence type="ECO:0000256" key="2">
    <source>
        <dbReference type="ARBA" id="ARBA00005633"/>
    </source>
</evidence>
<feature type="transmembrane region" description="Helical" evidence="7">
    <location>
        <begin position="137"/>
        <end position="164"/>
    </location>
</feature>
<dbReference type="Pfam" id="PF06790">
    <property type="entry name" value="UPF0259"/>
    <property type="match status" value="1"/>
</dbReference>